<evidence type="ECO:0000256" key="1">
    <source>
        <dbReference type="SAM" id="Phobius"/>
    </source>
</evidence>
<organism evidence="4 5">
    <name type="scientific">Novosphingobium clariflavum</name>
    <dbReference type="NCBI Taxonomy" id="2029884"/>
    <lineage>
        <taxon>Bacteria</taxon>
        <taxon>Pseudomonadati</taxon>
        <taxon>Pseudomonadota</taxon>
        <taxon>Alphaproteobacteria</taxon>
        <taxon>Sphingomonadales</taxon>
        <taxon>Sphingomonadaceae</taxon>
        <taxon>Novosphingobium</taxon>
    </lineage>
</organism>
<evidence type="ECO:0000313" key="5">
    <source>
        <dbReference type="Proteomes" id="UP001589858"/>
    </source>
</evidence>
<keyword evidence="1" id="KW-0472">Membrane</keyword>
<dbReference type="InterPro" id="IPR048376">
    <property type="entry name" value="YqiJ_N"/>
</dbReference>
<sequence length="214" mass="22657">MLELLTATGNLPFSVALAVVALLAVLQLVGLADLLGADMDLDIDAHAGASGHVSLDSGLISLAGLGRMPFMMWLMLLLSLFAVIGLAGQQFLAALTGAPWSAWLVGPVAGLAALPVTGLVARPIGRLLPRDETTAIDRIELVGREAEIVIGTASRGSPARARVSDRFGQLHHVMLEPDSEGQRFAEGEKVLIVRREGELFKAIARGDHYLPRLD</sequence>
<reference evidence="4 5" key="1">
    <citation type="submission" date="2024-09" db="EMBL/GenBank/DDBJ databases">
        <authorList>
            <person name="Sun Q."/>
            <person name="Mori K."/>
        </authorList>
    </citation>
    <scope>NUCLEOTIDE SEQUENCE [LARGE SCALE GENOMIC DNA]</scope>
    <source>
        <strain evidence="4 5">CICC 11035S</strain>
    </source>
</reference>
<dbReference type="RefSeq" id="WP_267219943.1">
    <property type="nucleotide sequence ID" value="NZ_JAPCWC010000005.1"/>
</dbReference>
<protein>
    <submittedName>
        <fullName evidence="4">OB-fold-containig protein</fullName>
    </submittedName>
</protein>
<dbReference type="Pfam" id="PF07290">
    <property type="entry name" value="YqiJ_OB"/>
    <property type="match status" value="1"/>
</dbReference>
<dbReference type="Proteomes" id="UP001589858">
    <property type="component" value="Unassembled WGS sequence"/>
</dbReference>
<evidence type="ECO:0000259" key="2">
    <source>
        <dbReference type="Pfam" id="PF07290"/>
    </source>
</evidence>
<feature type="transmembrane region" description="Helical" evidence="1">
    <location>
        <begin position="100"/>
        <end position="121"/>
    </location>
</feature>
<keyword evidence="5" id="KW-1185">Reference proteome</keyword>
<evidence type="ECO:0000259" key="3">
    <source>
        <dbReference type="Pfam" id="PF21001"/>
    </source>
</evidence>
<comment type="caution">
    <text evidence="4">The sequence shown here is derived from an EMBL/GenBank/DDBJ whole genome shotgun (WGS) entry which is preliminary data.</text>
</comment>
<name>A0ABV6SDS7_9SPHN</name>
<feature type="domain" description="Inner membrane protein YqiJ OB-fold" evidence="2">
    <location>
        <begin position="140"/>
        <end position="203"/>
    </location>
</feature>
<dbReference type="InterPro" id="IPR010840">
    <property type="entry name" value="YqiJ_OB"/>
</dbReference>
<dbReference type="Pfam" id="PF21001">
    <property type="entry name" value="YqiJ_N"/>
    <property type="match status" value="1"/>
</dbReference>
<gene>
    <name evidence="4" type="ORF">ACFFF8_22805</name>
</gene>
<feature type="transmembrane region" description="Helical" evidence="1">
    <location>
        <begin position="12"/>
        <end position="32"/>
    </location>
</feature>
<feature type="domain" description="Inner membrane protein YqiJ N-terminal" evidence="3">
    <location>
        <begin position="10"/>
        <end position="117"/>
    </location>
</feature>
<feature type="transmembrane region" description="Helical" evidence="1">
    <location>
        <begin position="70"/>
        <end position="88"/>
    </location>
</feature>
<keyword evidence="1" id="KW-1133">Transmembrane helix</keyword>
<accession>A0ABV6SDS7</accession>
<evidence type="ECO:0000313" key="4">
    <source>
        <dbReference type="EMBL" id="MFC0687424.1"/>
    </source>
</evidence>
<dbReference type="EMBL" id="JBHLTM010000085">
    <property type="protein sequence ID" value="MFC0687424.1"/>
    <property type="molecule type" value="Genomic_DNA"/>
</dbReference>
<proteinExistence type="predicted"/>
<keyword evidence="1" id="KW-0812">Transmembrane</keyword>